<dbReference type="EMBL" id="MU274918">
    <property type="protein sequence ID" value="KAI0087366.1"/>
    <property type="molecule type" value="Genomic_DNA"/>
</dbReference>
<organism evidence="1 2">
    <name type="scientific">Irpex rosettiformis</name>
    <dbReference type="NCBI Taxonomy" id="378272"/>
    <lineage>
        <taxon>Eukaryota</taxon>
        <taxon>Fungi</taxon>
        <taxon>Dikarya</taxon>
        <taxon>Basidiomycota</taxon>
        <taxon>Agaricomycotina</taxon>
        <taxon>Agaricomycetes</taxon>
        <taxon>Polyporales</taxon>
        <taxon>Irpicaceae</taxon>
        <taxon>Irpex</taxon>
    </lineage>
</organism>
<protein>
    <submittedName>
        <fullName evidence="1">Uncharacterized protein</fullName>
    </submittedName>
</protein>
<evidence type="ECO:0000313" key="1">
    <source>
        <dbReference type="EMBL" id="KAI0087366.1"/>
    </source>
</evidence>
<dbReference type="Proteomes" id="UP001055072">
    <property type="component" value="Unassembled WGS sequence"/>
</dbReference>
<sequence length="587" mass="65164">MPAPRSWLSPPSRREATLLIFSLTVFVLSYNLETSLRLVGVSPTKLSTSYLGALDACLDTGAVLKDPGFERDGRRPQAWRDRLESIIAGDWVWEEGEIAGVQRGQIGVDIGAGTTQRTIYNVGKNRKASRSAARRDPGIGLTEGITVDDQHIWLKDEIPETRTVAHIPGYTILDNLYMLNGTIYVVTNSPGSVPPLDAVVSSKVEPSHPSPPTSWKVITTTQANETFGGYGGRLRQTTWLSTEPANSQDPYTLFSFFRTHAHLSVAHQTSKISDSGLHIISPGAADNVPPPVRLWYPRIPVFSSPSMPAEEKDVHNAHPPPRARAYTGLHMDTVKAVLPTLALMYQEEWADYADMHLPYVFERVIVVDRAAADAGREGWSTRWQPMLNTHGDELRKRQIDIAELNQEGLPAWAAPFVGFDAPERFWAPARAALLSYIGLPSDAENVGKKRRKPVVTFVSMADEPYEAGAHIRTEDYPDLVAGLEQLAKRGTIGEFHIVKNNGTKESWEERIKIITRTDILLGAFGHSLDDSMFMPGPLSTTTNVNALQNTRPAPLVMELWPSSAFLRDREFSAKVLGIRYIAWWDDK</sequence>
<comment type="caution">
    <text evidence="1">The sequence shown here is derived from an EMBL/GenBank/DDBJ whole genome shotgun (WGS) entry which is preliminary data.</text>
</comment>
<gene>
    <name evidence="1" type="ORF">BDY19DRAFT_893132</name>
</gene>
<accession>A0ACB8TZC4</accession>
<name>A0ACB8TZC4_9APHY</name>
<keyword evidence="2" id="KW-1185">Reference proteome</keyword>
<reference evidence="1" key="1">
    <citation type="journal article" date="2021" name="Environ. Microbiol.">
        <title>Gene family expansions and transcriptome signatures uncover fungal adaptations to wood decay.</title>
        <authorList>
            <person name="Hage H."/>
            <person name="Miyauchi S."/>
            <person name="Viragh M."/>
            <person name="Drula E."/>
            <person name="Min B."/>
            <person name="Chaduli D."/>
            <person name="Navarro D."/>
            <person name="Favel A."/>
            <person name="Norest M."/>
            <person name="Lesage-Meessen L."/>
            <person name="Balint B."/>
            <person name="Merenyi Z."/>
            <person name="de Eugenio L."/>
            <person name="Morin E."/>
            <person name="Martinez A.T."/>
            <person name="Baldrian P."/>
            <person name="Stursova M."/>
            <person name="Martinez M.J."/>
            <person name="Novotny C."/>
            <person name="Magnuson J.K."/>
            <person name="Spatafora J.W."/>
            <person name="Maurice S."/>
            <person name="Pangilinan J."/>
            <person name="Andreopoulos W."/>
            <person name="LaButti K."/>
            <person name="Hundley H."/>
            <person name="Na H."/>
            <person name="Kuo A."/>
            <person name="Barry K."/>
            <person name="Lipzen A."/>
            <person name="Henrissat B."/>
            <person name="Riley R."/>
            <person name="Ahrendt S."/>
            <person name="Nagy L.G."/>
            <person name="Grigoriev I.V."/>
            <person name="Martin F."/>
            <person name="Rosso M.N."/>
        </authorList>
    </citation>
    <scope>NUCLEOTIDE SEQUENCE</scope>
    <source>
        <strain evidence="1">CBS 384.51</strain>
    </source>
</reference>
<proteinExistence type="predicted"/>
<evidence type="ECO:0000313" key="2">
    <source>
        <dbReference type="Proteomes" id="UP001055072"/>
    </source>
</evidence>